<name>A0AAV1ZRJ5_9ARAC</name>
<feature type="region of interest" description="Disordered" evidence="1">
    <location>
        <begin position="64"/>
        <end position="84"/>
    </location>
</feature>
<gene>
    <name evidence="2" type="ORF">LARSCL_LOCUS7094</name>
</gene>
<dbReference type="AlphaFoldDB" id="A0AAV1ZRJ5"/>
<keyword evidence="3" id="KW-1185">Reference proteome</keyword>
<reference evidence="2 3" key="1">
    <citation type="submission" date="2024-04" db="EMBL/GenBank/DDBJ databases">
        <authorList>
            <person name="Rising A."/>
            <person name="Reimegard J."/>
            <person name="Sonavane S."/>
            <person name="Akerstrom W."/>
            <person name="Nylinder S."/>
            <person name="Hedman E."/>
            <person name="Kallberg Y."/>
        </authorList>
    </citation>
    <scope>NUCLEOTIDE SEQUENCE [LARGE SCALE GENOMIC DNA]</scope>
</reference>
<dbReference type="Proteomes" id="UP001497382">
    <property type="component" value="Unassembled WGS sequence"/>
</dbReference>
<proteinExistence type="predicted"/>
<comment type="caution">
    <text evidence="2">The sequence shown here is derived from an EMBL/GenBank/DDBJ whole genome shotgun (WGS) entry which is preliminary data.</text>
</comment>
<dbReference type="EMBL" id="CAXIEN010000070">
    <property type="protein sequence ID" value="CAL1273793.1"/>
    <property type="molecule type" value="Genomic_DNA"/>
</dbReference>
<protein>
    <submittedName>
        <fullName evidence="2">Uncharacterized protein</fullName>
    </submittedName>
</protein>
<organism evidence="2 3">
    <name type="scientific">Larinioides sclopetarius</name>
    <dbReference type="NCBI Taxonomy" id="280406"/>
    <lineage>
        <taxon>Eukaryota</taxon>
        <taxon>Metazoa</taxon>
        <taxon>Ecdysozoa</taxon>
        <taxon>Arthropoda</taxon>
        <taxon>Chelicerata</taxon>
        <taxon>Arachnida</taxon>
        <taxon>Araneae</taxon>
        <taxon>Araneomorphae</taxon>
        <taxon>Entelegynae</taxon>
        <taxon>Araneoidea</taxon>
        <taxon>Araneidae</taxon>
        <taxon>Larinioides</taxon>
    </lineage>
</organism>
<accession>A0AAV1ZRJ5</accession>
<sequence length="110" mass="11966">MDIPCELIQGSSSSVLNSCSKCRLEDQPNPGGPSCGARTMTNLVPSCLYFPAMPTSAAYGLYQKESVEQKTPTNNDEDEGTDGSSNNFILLCRRILNVILSLLFIFIVNL</sequence>
<evidence type="ECO:0000313" key="3">
    <source>
        <dbReference type="Proteomes" id="UP001497382"/>
    </source>
</evidence>
<evidence type="ECO:0000313" key="2">
    <source>
        <dbReference type="EMBL" id="CAL1273793.1"/>
    </source>
</evidence>
<evidence type="ECO:0000256" key="1">
    <source>
        <dbReference type="SAM" id="MobiDB-lite"/>
    </source>
</evidence>